<evidence type="ECO:0000313" key="2">
    <source>
        <dbReference type="Proteomes" id="UP001165960"/>
    </source>
</evidence>
<protein>
    <submittedName>
        <fullName evidence="1">Uncharacterized protein</fullName>
    </submittedName>
</protein>
<dbReference type="EMBL" id="QTSX02003599">
    <property type="protein sequence ID" value="KAJ9069978.1"/>
    <property type="molecule type" value="Genomic_DNA"/>
</dbReference>
<organism evidence="1 2">
    <name type="scientific">Entomophthora muscae</name>
    <dbReference type="NCBI Taxonomy" id="34485"/>
    <lineage>
        <taxon>Eukaryota</taxon>
        <taxon>Fungi</taxon>
        <taxon>Fungi incertae sedis</taxon>
        <taxon>Zoopagomycota</taxon>
        <taxon>Entomophthoromycotina</taxon>
        <taxon>Entomophthoromycetes</taxon>
        <taxon>Entomophthorales</taxon>
        <taxon>Entomophthoraceae</taxon>
        <taxon>Entomophthora</taxon>
    </lineage>
</organism>
<dbReference type="Proteomes" id="UP001165960">
    <property type="component" value="Unassembled WGS sequence"/>
</dbReference>
<accession>A0ACC2T5V3</accession>
<reference evidence="1" key="1">
    <citation type="submission" date="2022-04" db="EMBL/GenBank/DDBJ databases">
        <title>Genome of the entomopathogenic fungus Entomophthora muscae.</title>
        <authorList>
            <person name="Elya C."/>
            <person name="Lovett B.R."/>
            <person name="Lee E."/>
            <person name="Macias A.M."/>
            <person name="Hajek A.E."/>
            <person name="De Bivort B.L."/>
            <person name="Kasson M.T."/>
            <person name="De Fine Licht H.H."/>
            <person name="Stajich J.E."/>
        </authorList>
    </citation>
    <scope>NUCLEOTIDE SEQUENCE</scope>
    <source>
        <strain evidence="1">Berkeley</strain>
    </source>
</reference>
<proteinExistence type="predicted"/>
<comment type="caution">
    <text evidence="1">The sequence shown here is derived from an EMBL/GenBank/DDBJ whole genome shotgun (WGS) entry which is preliminary data.</text>
</comment>
<sequence length="214" mass="24365">MLLPRPSLESYSQIERNEYYTKVKHYNDPKGTQDKALLGGLLGILETQPLNLLAFPAWNGMFLLHAERLLNVVIPSWNWANPASIWMFKPLLEDCFRVLTPNSSATQCQHMTHPIYSQDLDPLTASESMDDFGYILVGHLQALSHHLTVEKALFDLYRNPLILNILAYNEKLFCSFLGQHPESVGVPGTDIVMAAWNVTVKQAIQKIQPRCRFQ</sequence>
<keyword evidence="2" id="KW-1185">Reference proteome</keyword>
<evidence type="ECO:0000313" key="1">
    <source>
        <dbReference type="EMBL" id="KAJ9069978.1"/>
    </source>
</evidence>
<gene>
    <name evidence="1" type="ORF">DSO57_1013268</name>
</gene>
<name>A0ACC2T5V3_9FUNG</name>